<feature type="region of interest" description="Disordered" evidence="2">
    <location>
        <begin position="857"/>
        <end position="892"/>
    </location>
</feature>
<dbReference type="InterPro" id="IPR056693">
    <property type="entry name" value="DUF7791"/>
</dbReference>
<evidence type="ECO:0000259" key="4">
    <source>
        <dbReference type="Pfam" id="PF25053"/>
    </source>
</evidence>
<dbReference type="HOGENOM" id="CLU_002341_6_3_1"/>
<evidence type="ECO:0000313" key="6">
    <source>
        <dbReference type="Proteomes" id="UP000008181"/>
    </source>
</evidence>
<gene>
    <name evidence="5" type="ORF">THITE_2095917</name>
</gene>
<evidence type="ECO:0000313" key="5">
    <source>
        <dbReference type="EMBL" id="AEO67529.1"/>
    </source>
</evidence>
<dbReference type="Proteomes" id="UP000008181">
    <property type="component" value="Chromosome 3"/>
</dbReference>
<dbReference type="KEGG" id="ttt:THITE_2095917"/>
<dbReference type="Gene3D" id="3.40.50.300">
    <property type="entry name" value="P-loop containing nucleotide triphosphate hydrolases"/>
    <property type="match status" value="1"/>
</dbReference>
<dbReference type="RefSeq" id="XP_003653865.1">
    <property type="nucleotide sequence ID" value="XM_003653817.1"/>
</dbReference>
<dbReference type="EMBL" id="CP003011">
    <property type="protein sequence ID" value="AEO67529.1"/>
    <property type="molecule type" value="Genomic_DNA"/>
</dbReference>
<dbReference type="PANTHER" id="PTHR10039:SF5">
    <property type="entry name" value="NACHT DOMAIN-CONTAINING PROTEIN"/>
    <property type="match status" value="1"/>
</dbReference>
<dbReference type="Pfam" id="PF24883">
    <property type="entry name" value="NPHP3_N"/>
    <property type="match status" value="1"/>
</dbReference>
<dbReference type="AlphaFoldDB" id="G2R5U0"/>
<dbReference type="Pfam" id="PF25053">
    <property type="entry name" value="DUF7791"/>
    <property type="match status" value="1"/>
</dbReference>
<feature type="domain" description="DUF7791" evidence="4">
    <location>
        <begin position="565"/>
        <end position="693"/>
    </location>
</feature>
<dbReference type="OrthoDB" id="443402at2759"/>
<organism evidence="5 6">
    <name type="scientific">Thermothielavioides terrestris (strain ATCC 38088 / NRRL 8126)</name>
    <name type="common">Thielavia terrestris</name>
    <dbReference type="NCBI Taxonomy" id="578455"/>
    <lineage>
        <taxon>Eukaryota</taxon>
        <taxon>Fungi</taxon>
        <taxon>Dikarya</taxon>
        <taxon>Ascomycota</taxon>
        <taxon>Pezizomycotina</taxon>
        <taxon>Sordariomycetes</taxon>
        <taxon>Sordariomycetidae</taxon>
        <taxon>Sordariales</taxon>
        <taxon>Chaetomiaceae</taxon>
        <taxon>Thermothielavioides</taxon>
        <taxon>Thermothielavioides terrestris</taxon>
    </lineage>
</organism>
<dbReference type="eggNOG" id="ENOG502RX5S">
    <property type="taxonomic scope" value="Eukaryota"/>
</dbReference>
<feature type="compositionally biased region" description="Low complexity" evidence="2">
    <location>
        <begin position="861"/>
        <end position="881"/>
    </location>
</feature>
<dbReference type="InterPro" id="IPR056884">
    <property type="entry name" value="NPHP3-like_N"/>
</dbReference>
<evidence type="ECO:0000259" key="3">
    <source>
        <dbReference type="Pfam" id="PF24883"/>
    </source>
</evidence>
<reference evidence="5 6" key="1">
    <citation type="journal article" date="2011" name="Nat. Biotechnol.">
        <title>Comparative genomic analysis of the thermophilic biomass-degrading fungi Myceliophthora thermophila and Thielavia terrestris.</title>
        <authorList>
            <person name="Berka R.M."/>
            <person name="Grigoriev I.V."/>
            <person name="Otillar R."/>
            <person name="Salamov A."/>
            <person name="Grimwood J."/>
            <person name="Reid I."/>
            <person name="Ishmael N."/>
            <person name="John T."/>
            <person name="Darmond C."/>
            <person name="Moisan M.-C."/>
            <person name="Henrissat B."/>
            <person name="Coutinho P.M."/>
            <person name="Lombard V."/>
            <person name="Natvig D.O."/>
            <person name="Lindquist E."/>
            <person name="Schmutz J."/>
            <person name="Lucas S."/>
            <person name="Harris P."/>
            <person name="Powlowski J."/>
            <person name="Bellemare A."/>
            <person name="Taylor D."/>
            <person name="Butler G."/>
            <person name="de Vries R.P."/>
            <person name="Allijn I.E."/>
            <person name="van den Brink J."/>
            <person name="Ushinsky S."/>
            <person name="Storms R."/>
            <person name="Powell A.J."/>
            <person name="Paulsen I.T."/>
            <person name="Elbourne L.D.H."/>
            <person name="Baker S.E."/>
            <person name="Magnuson J."/>
            <person name="LaBoissiere S."/>
            <person name="Clutterbuck A.J."/>
            <person name="Martinez D."/>
            <person name="Wogulis M."/>
            <person name="de Leon A.L."/>
            <person name="Rey M.W."/>
            <person name="Tsang A."/>
        </authorList>
    </citation>
    <scope>NUCLEOTIDE SEQUENCE [LARGE SCALE GENOMIC DNA]</scope>
    <source>
        <strain evidence="6">ATCC 38088 / NRRL 8126</strain>
    </source>
</reference>
<name>G2R5U0_THETT</name>
<protein>
    <submittedName>
        <fullName evidence="5">Uncharacterized protein</fullName>
    </submittedName>
</protein>
<evidence type="ECO:0000256" key="2">
    <source>
        <dbReference type="SAM" id="MobiDB-lite"/>
    </source>
</evidence>
<keyword evidence="6" id="KW-1185">Reference proteome</keyword>
<dbReference type="InterPro" id="IPR027417">
    <property type="entry name" value="P-loop_NTPase"/>
</dbReference>
<dbReference type="SUPFAM" id="SSF52540">
    <property type="entry name" value="P-loop containing nucleoside triphosphate hydrolases"/>
    <property type="match status" value="1"/>
</dbReference>
<sequence length="975" mass="108781">MDPLSALSIAAAGVQFVDFATRLLSDTVEMHKSATGQTDRAALLKRVASDLDFLTSRIQEKRSQFLDTAPAGSPDAIFLEACKQCNEISKELAGVLQTLAVEELPQRRRRSAKALGAAIRGILSDRKITELTTKLETVQRQMQMAALISLWEKAQEHGSALSLASQQQADMVAALDRVDATTRDTANYLRDLASEDSTRLQRQDRQQLIRAMWSAKWSPRARHLDAGPVDTTFTELARVHIVDSLRFPSLEDREDAIPRAHARTFEWLFQPHADRGPDPAPSWSDFPAWLEADTREIYWITGKPGSGKSTLMKFVTRHPRLREHLSVWAGSQQLLAASFYFWNAGTELQKSHEGLLRTILVQCMTQRPDLIPRVCERRWACLEMFGLGAASDLPPWEWDELMECLKGVASQAGREYRLVLFIDGLDEFAGDHTKLVNLVNEVSLWDGVKACVSSRPWNVFNDAFHKKPSLVTQNLTKNDIDKYVKDNFESLPAFNELRGMQPTVAARLLQDIASRAQGVFLWVAVVVRALVSRLTEGDQLAELQATLDELPQDVEELFEAIRRQINARHRAHLARYILLKLASSASGDNVKLPAVTMLLADEDEEGPIHQGLSPMDEAKEASMIAVMRRRLYSRTMGLLEIGPRGEVQFFHRTVLEWVTRNENLAALTSDASADFDPHLELLKALTTEFTSLKLGWMYERLGFVFPGPPTMGIEASVFWHLFEHRLLHAALVIRNPRNDARVVRTLQKLVDYAYKTARLNRYDESQVLQMLLGSPPNQPRRVNDQLDMVRLAARSAVFPFVAAKIDKFVLRNHEDLFALLLNDIVFGYTQFSDTRWRFRNVRLREAGYILFQEDLEGKCDSSSSSGQSTSKHKGSSTSSKQPCVCKGSPSCKDPRHCKSTTGSSAELQCSACRAAGCPSASTSTYPPGNSGSYGAGSGTDTDYDTGYATGLSAGYDAGYAAGYGAVYGLDNYSAY</sequence>
<dbReference type="PANTHER" id="PTHR10039">
    <property type="entry name" value="AMELOGENIN"/>
    <property type="match status" value="1"/>
</dbReference>
<proteinExistence type="predicted"/>
<evidence type="ECO:0000256" key="1">
    <source>
        <dbReference type="ARBA" id="ARBA00022737"/>
    </source>
</evidence>
<keyword evidence="1" id="KW-0677">Repeat</keyword>
<accession>G2R5U0</accession>
<feature type="domain" description="Nephrocystin 3-like N-terminal" evidence="3">
    <location>
        <begin position="285"/>
        <end position="455"/>
    </location>
</feature>
<dbReference type="GeneID" id="11515965"/>